<dbReference type="CDD" id="cd06261">
    <property type="entry name" value="TM_PBP2"/>
    <property type="match status" value="1"/>
</dbReference>
<dbReference type="GO" id="GO:0005886">
    <property type="term" value="C:plasma membrane"/>
    <property type="evidence" value="ECO:0007669"/>
    <property type="project" value="UniProtKB-SubCell"/>
</dbReference>
<evidence type="ECO:0000256" key="7">
    <source>
        <dbReference type="RuleBase" id="RU363032"/>
    </source>
</evidence>
<dbReference type="SUPFAM" id="SSF161098">
    <property type="entry name" value="MetI-like"/>
    <property type="match status" value="1"/>
</dbReference>
<dbReference type="InterPro" id="IPR035906">
    <property type="entry name" value="MetI-like_sf"/>
</dbReference>
<evidence type="ECO:0000256" key="5">
    <source>
        <dbReference type="ARBA" id="ARBA00022989"/>
    </source>
</evidence>
<protein>
    <recommendedName>
        <fullName evidence="8">ABC transmembrane type-1 domain-containing protein</fullName>
    </recommendedName>
</protein>
<dbReference type="Pfam" id="PF00528">
    <property type="entry name" value="BPD_transp_1"/>
    <property type="match status" value="1"/>
</dbReference>
<accession>A0A6J4URD9</accession>
<dbReference type="AlphaFoldDB" id="A0A6J4URD9"/>
<comment type="similarity">
    <text evidence="7">Belongs to the binding-protein-dependent transport system permease family.</text>
</comment>
<dbReference type="PANTHER" id="PTHR43005">
    <property type="entry name" value="BLR7065 PROTEIN"/>
    <property type="match status" value="1"/>
</dbReference>
<evidence type="ECO:0000256" key="1">
    <source>
        <dbReference type="ARBA" id="ARBA00004651"/>
    </source>
</evidence>
<evidence type="ECO:0000256" key="2">
    <source>
        <dbReference type="ARBA" id="ARBA00022448"/>
    </source>
</evidence>
<organism evidence="9">
    <name type="scientific">uncultured Thermomicrobiales bacterium</name>
    <dbReference type="NCBI Taxonomy" id="1645740"/>
    <lineage>
        <taxon>Bacteria</taxon>
        <taxon>Pseudomonadati</taxon>
        <taxon>Thermomicrobiota</taxon>
        <taxon>Thermomicrobia</taxon>
        <taxon>Thermomicrobiales</taxon>
        <taxon>environmental samples</taxon>
    </lineage>
</organism>
<reference evidence="9" key="1">
    <citation type="submission" date="2020-02" db="EMBL/GenBank/DDBJ databases">
        <authorList>
            <person name="Meier V. D."/>
        </authorList>
    </citation>
    <scope>NUCLEOTIDE SEQUENCE</scope>
    <source>
        <strain evidence="9">AVDCRST_MAG59</strain>
    </source>
</reference>
<name>A0A6J4URD9_9BACT</name>
<evidence type="ECO:0000259" key="8">
    <source>
        <dbReference type="PROSITE" id="PS50928"/>
    </source>
</evidence>
<evidence type="ECO:0000256" key="3">
    <source>
        <dbReference type="ARBA" id="ARBA00022475"/>
    </source>
</evidence>
<evidence type="ECO:0000256" key="4">
    <source>
        <dbReference type="ARBA" id="ARBA00022692"/>
    </source>
</evidence>
<feature type="transmembrane region" description="Helical" evidence="7">
    <location>
        <begin position="28"/>
        <end position="51"/>
    </location>
</feature>
<dbReference type="PANTHER" id="PTHR43005:SF1">
    <property type="entry name" value="SPERMIDINE_PUTRESCINE TRANSPORT SYSTEM PERMEASE PROTEIN"/>
    <property type="match status" value="1"/>
</dbReference>
<keyword evidence="5 7" id="KW-1133">Transmembrane helix</keyword>
<comment type="subcellular location">
    <subcellularLocation>
        <location evidence="1 7">Cell membrane</location>
        <topology evidence="1 7">Multi-pass membrane protein</topology>
    </subcellularLocation>
</comment>
<keyword evidence="4 7" id="KW-0812">Transmembrane</keyword>
<feature type="transmembrane region" description="Helical" evidence="7">
    <location>
        <begin position="277"/>
        <end position="297"/>
    </location>
</feature>
<feature type="transmembrane region" description="Helical" evidence="7">
    <location>
        <begin position="116"/>
        <end position="136"/>
    </location>
</feature>
<dbReference type="Gene3D" id="1.10.3720.10">
    <property type="entry name" value="MetI-like"/>
    <property type="match status" value="1"/>
</dbReference>
<feature type="transmembrane region" description="Helical" evidence="7">
    <location>
        <begin position="83"/>
        <end position="104"/>
    </location>
</feature>
<keyword evidence="6 7" id="KW-0472">Membrane</keyword>
<feature type="domain" description="ABC transmembrane type-1" evidence="8">
    <location>
        <begin position="79"/>
        <end position="296"/>
    </location>
</feature>
<feature type="transmembrane region" description="Helical" evidence="7">
    <location>
        <begin position="223"/>
        <end position="245"/>
    </location>
</feature>
<dbReference type="GO" id="GO:0055085">
    <property type="term" value="P:transmembrane transport"/>
    <property type="evidence" value="ECO:0007669"/>
    <property type="project" value="InterPro"/>
</dbReference>
<proteinExistence type="inferred from homology"/>
<evidence type="ECO:0000256" key="6">
    <source>
        <dbReference type="ARBA" id="ARBA00023136"/>
    </source>
</evidence>
<keyword evidence="3" id="KW-1003">Cell membrane</keyword>
<evidence type="ECO:0000313" key="9">
    <source>
        <dbReference type="EMBL" id="CAA9558332.1"/>
    </source>
</evidence>
<gene>
    <name evidence="9" type="ORF">AVDCRST_MAG59-2441</name>
</gene>
<dbReference type="InterPro" id="IPR000515">
    <property type="entry name" value="MetI-like"/>
</dbReference>
<dbReference type="PROSITE" id="PS50928">
    <property type="entry name" value="ABC_TM1"/>
    <property type="match status" value="1"/>
</dbReference>
<sequence length="306" mass="33539">MSATSRATPLPKRATAQRLAPKARIHPFLFVLPSVVMLAVLLALPIGQALLRTFQSDTGWGLDNYVRALRDDHLARLAIGHTFSFAFFSVVGQYILGFGVALILSGKLPFRAMFRVLFLLPWMFPAVVPGIVWRWIFDGLFGVLNEALYRVGYYAETDVPIAWLGQTSTALGATIVANIWRGFPFMMILLLAGLQAVNHELYEAASVDGANAFRRFRDITLPAMKGISFVAILLAWIGSFMNFAIVQVMTAGGPANASEVFATLVYKNAFLYADANYAATLGILLLLLLMVPGGLYVRATIRSGRD</sequence>
<dbReference type="EMBL" id="CADCWF010000148">
    <property type="protein sequence ID" value="CAA9558332.1"/>
    <property type="molecule type" value="Genomic_DNA"/>
</dbReference>
<keyword evidence="2 7" id="KW-0813">Transport</keyword>